<evidence type="ECO:0000256" key="18">
    <source>
        <dbReference type="ARBA" id="ARBA00023268"/>
    </source>
</evidence>
<dbReference type="EC" id="6.5.1.1" evidence="2"/>
<feature type="compositionally biased region" description="Low complexity" evidence="22">
    <location>
        <begin position="208"/>
        <end position="217"/>
    </location>
</feature>
<evidence type="ECO:0000256" key="6">
    <source>
        <dbReference type="ARBA" id="ARBA00022722"/>
    </source>
</evidence>
<feature type="compositionally biased region" description="Low complexity" evidence="22">
    <location>
        <begin position="556"/>
        <end position="574"/>
    </location>
</feature>
<dbReference type="Gene3D" id="3.30.1490.70">
    <property type="match status" value="1"/>
</dbReference>
<keyword evidence="7" id="KW-0479">Metal-binding</keyword>
<keyword evidence="13" id="KW-0239">DNA-directed DNA polymerase</keyword>
<keyword evidence="6" id="KW-0540">Nuclease</keyword>
<keyword evidence="15" id="KW-0233">DNA recombination</keyword>
<gene>
    <name evidence="24" type="primary">ligD</name>
    <name evidence="24" type="ORF">BBI10_14220</name>
</gene>
<evidence type="ECO:0000256" key="8">
    <source>
        <dbReference type="ARBA" id="ARBA00022741"/>
    </source>
</evidence>
<evidence type="ECO:0000256" key="3">
    <source>
        <dbReference type="ARBA" id="ARBA00022598"/>
    </source>
</evidence>
<evidence type="ECO:0000313" key="24">
    <source>
        <dbReference type="EMBL" id="OCX19745.1"/>
    </source>
</evidence>
<feature type="compositionally biased region" description="Basic and acidic residues" evidence="22">
    <location>
        <begin position="539"/>
        <end position="555"/>
    </location>
</feature>
<keyword evidence="18" id="KW-0511">Multifunctional enzyme</keyword>
<evidence type="ECO:0000256" key="17">
    <source>
        <dbReference type="ARBA" id="ARBA00023211"/>
    </source>
</evidence>
<dbReference type="OrthoDB" id="9802472at2"/>
<evidence type="ECO:0000256" key="19">
    <source>
        <dbReference type="ARBA" id="ARBA00029943"/>
    </source>
</evidence>
<dbReference type="GO" id="GO:0003887">
    <property type="term" value="F:DNA-directed DNA polymerase activity"/>
    <property type="evidence" value="ECO:0007669"/>
    <property type="project" value="UniProtKB-KW"/>
</dbReference>
<evidence type="ECO:0000256" key="7">
    <source>
        <dbReference type="ARBA" id="ARBA00022723"/>
    </source>
</evidence>
<dbReference type="InterPro" id="IPR014143">
    <property type="entry name" value="NHEJ_ligase_prk"/>
</dbReference>
<dbReference type="Pfam" id="PF21686">
    <property type="entry name" value="LigD_Prim-Pol"/>
    <property type="match status" value="1"/>
</dbReference>
<evidence type="ECO:0000256" key="11">
    <source>
        <dbReference type="ARBA" id="ARBA00022839"/>
    </source>
</evidence>
<evidence type="ECO:0000256" key="14">
    <source>
        <dbReference type="ARBA" id="ARBA00023125"/>
    </source>
</evidence>
<evidence type="ECO:0000256" key="12">
    <source>
        <dbReference type="ARBA" id="ARBA00022840"/>
    </source>
</evidence>
<sequence>MAKPVSEYTRKRNFDVTSEPAEGEGKARRKKGKALSFVIHKHDARNLHYDFRLELEGTLKSWAVPKGPSLDPKNKRLAVHVEDHPLDYGSFEGSIPEGEYGAGDVIVWDRGIWQPHGDPQETYKAGKLKFTLIGEKLTGDWALVRTRLPGNSDKEQWLLIKEKDDAVRAGEDYDIVVDKPESVVNGATVGEGRNPAKNAKRQSAAPEPASKTSASTKPAKKPVEKKARAPSPKQKGVPAKLSPQLATLMDAPPEGKWLYEIKYDGYRILTRIIDGEVKFFTRNGNDWTERLPLQAKAIGGLKLDNTWLDGEVVVLNAAGLPDFQALQNAFDIDRSMDIIYYLFDVPFLNGEDLRDTPVEDRRAALKKVLGRQKKGLLRFSEAFSAGHRDIIESASLMSLEGVIGKRAGSVYQSSRNADWIKLKCKLRQEFVIVGFTKPQGARNGFGALLLAVNEEGAGLVYAGRVGTGFNQQMLGDLLEQMKPLEQDTSPLEKKVTSAQARGVHWIKPTLVAEVEFGEWTRDGIIRHSAFVSLRSDKPASEVVHEHPIPPKDIKAPFKPRAAKASAPAKKSGAGDNAGAEKSRPTRKRAGKDRIEVAGVMVSHPERVIDAQSGLHKIELAQYYESVADWILPHLDHRPVALLRCPEGVEGEQFFQKHSERMAIPNIKQLDPKLDPGHARLMEIDSVKALVGAAQMGTIELHTWGATYDQIELPDHFVLDLDPGDQLPWRSMIEATQLTLSTLDELGLDAYVKTSGGKGMHIVVPLARRADWESVKAFAKALAQFMSRELPDRFTATSGPKNRVGKIFIDYLRNSRGASTVVAYSARARPGLPVSVPISRDELTEVKSSAQWNITNLQQRLRKLKEDPWAGYKHSQRLTKPMWKRLGATPPA</sequence>
<dbReference type="Gene3D" id="3.30.470.30">
    <property type="entry name" value="DNA ligase/mRNA capping enzyme"/>
    <property type="match status" value="1"/>
</dbReference>
<dbReference type="GO" id="GO:0005524">
    <property type="term" value="F:ATP binding"/>
    <property type="evidence" value="ECO:0007669"/>
    <property type="project" value="UniProtKB-KW"/>
</dbReference>
<evidence type="ECO:0000256" key="4">
    <source>
        <dbReference type="ARBA" id="ARBA00022679"/>
    </source>
</evidence>
<name>A0A1C2DYJ0_9PSED</name>
<dbReference type="Proteomes" id="UP000095143">
    <property type="component" value="Unassembled WGS sequence"/>
</dbReference>
<proteinExistence type="predicted"/>
<dbReference type="NCBIfam" id="TIGR02778">
    <property type="entry name" value="ligD_pol"/>
    <property type="match status" value="1"/>
</dbReference>
<dbReference type="CDD" id="cd04862">
    <property type="entry name" value="PaeLigD_Pol_like"/>
    <property type="match status" value="1"/>
</dbReference>
<dbReference type="CDD" id="cd07971">
    <property type="entry name" value="OBF_DNA_ligase_LigD"/>
    <property type="match status" value="1"/>
</dbReference>
<comment type="cofactor">
    <cofactor evidence="1">
        <name>Mn(2+)</name>
        <dbReference type="ChEBI" id="CHEBI:29035"/>
    </cofactor>
</comment>
<dbReference type="SUPFAM" id="SSF56091">
    <property type="entry name" value="DNA ligase/mRNA capping enzyme, catalytic domain"/>
    <property type="match status" value="1"/>
</dbReference>
<keyword evidence="3 24" id="KW-0436">Ligase</keyword>
<dbReference type="PANTHER" id="PTHR42705:SF2">
    <property type="entry name" value="BIFUNCTIONAL NON-HOMOLOGOUS END JOINING PROTEIN LIGD"/>
    <property type="match status" value="1"/>
</dbReference>
<dbReference type="GO" id="GO:0006281">
    <property type="term" value="P:DNA repair"/>
    <property type="evidence" value="ECO:0007669"/>
    <property type="project" value="UniProtKB-KW"/>
</dbReference>
<evidence type="ECO:0000256" key="2">
    <source>
        <dbReference type="ARBA" id="ARBA00012727"/>
    </source>
</evidence>
<accession>A0A1C2DYJ0</accession>
<evidence type="ECO:0000256" key="15">
    <source>
        <dbReference type="ARBA" id="ARBA00023172"/>
    </source>
</evidence>
<evidence type="ECO:0000256" key="10">
    <source>
        <dbReference type="ARBA" id="ARBA00022801"/>
    </source>
</evidence>
<feature type="region of interest" description="Disordered" evidence="22">
    <location>
        <begin position="539"/>
        <end position="592"/>
    </location>
</feature>
<dbReference type="Pfam" id="PF13298">
    <property type="entry name" value="LigD_N"/>
    <property type="match status" value="1"/>
</dbReference>
<protein>
    <recommendedName>
        <fullName evidence="2">DNA ligase (ATP)</fullName>
        <ecNumber evidence="2">6.5.1.1</ecNumber>
    </recommendedName>
    <alternativeName>
        <fullName evidence="19">NHEJ DNA polymerase</fullName>
    </alternativeName>
</protein>
<dbReference type="NCBIfam" id="TIGR02777">
    <property type="entry name" value="LigD_PE_dom"/>
    <property type="match status" value="1"/>
</dbReference>
<feature type="region of interest" description="Disordered" evidence="22">
    <location>
        <begin position="1"/>
        <end position="30"/>
    </location>
</feature>
<evidence type="ECO:0000256" key="5">
    <source>
        <dbReference type="ARBA" id="ARBA00022695"/>
    </source>
</evidence>
<dbReference type="NCBIfam" id="TIGR02779">
    <property type="entry name" value="NHEJ_ligase_lig"/>
    <property type="match status" value="1"/>
</dbReference>
<dbReference type="InterPro" id="IPR014145">
    <property type="entry name" value="LigD_pol_dom"/>
</dbReference>
<dbReference type="PANTHER" id="PTHR42705">
    <property type="entry name" value="BIFUNCTIONAL NON-HOMOLOGOUS END JOINING PROTEIN LIGD"/>
    <property type="match status" value="1"/>
</dbReference>
<dbReference type="InterPro" id="IPR033651">
    <property type="entry name" value="PaeLigD_Pol-like"/>
</dbReference>
<feature type="region of interest" description="Disordered" evidence="22">
    <location>
        <begin position="185"/>
        <end position="246"/>
    </location>
</feature>
<evidence type="ECO:0000256" key="1">
    <source>
        <dbReference type="ARBA" id="ARBA00001936"/>
    </source>
</evidence>
<dbReference type="GO" id="GO:0003677">
    <property type="term" value="F:DNA binding"/>
    <property type="evidence" value="ECO:0007669"/>
    <property type="project" value="UniProtKB-KW"/>
</dbReference>
<evidence type="ECO:0000256" key="22">
    <source>
        <dbReference type="SAM" id="MobiDB-lite"/>
    </source>
</evidence>
<feature type="domain" description="ATP-dependent DNA ligase family profile" evidence="23">
    <location>
        <begin position="331"/>
        <end position="423"/>
    </location>
</feature>
<keyword evidence="12" id="KW-0067">ATP-binding</keyword>
<keyword evidence="8" id="KW-0547">Nucleotide-binding</keyword>
<dbReference type="GO" id="GO:0046872">
    <property type="term" value="F:metal ion binding"/>
    <property type="evidence" value="ECO:0007669"/>
    <property type="project" value="UniProtKB-KW"/>
</dbReference>
<evidence type="ECO:0000256" key="16">
    <source>
        <dbReference type="ARBA" id="ARBA00023204"/>
    </source>
</evidence>
<keyword evidence="5" id="KW-0548">Nucleotidyltransferase</keyword>
<dbReference type="GO" id="GO:0004527">
    <property type="term" value="F:exonuclease activity"/>
    <property type="evidence" value="ECO:0007669"/>
    <property type="project" value="UniProtKB-KW"/>
</dbReference>
<dbReference type="Gene3D" id="3.90.920.10">
    <property type="entry name" value="DNA primase, PRIM domain"/>
    <property type="match status" value="1"/>
</dbReference>
<comment type="catalytic activity">
    <reaction evidence="20">
        <text>ATP + (deoxyribonucleotide)n-3'-hydroxyl + 5'-phospho-(deoxyribonucleotide)m = (deoxyribonucleotide)n+m + AMP + diphosphate.</text>
        <dbReference type="EC" id="6.5.1.1"/>
    </reaction>
</comment>
<dbReference type="PROSITE" id="PS50160">
    <property type="entry name" value="DNA_LIGASE_A3"/>
    <property type="match status" value="1"/>
</dbReference>
<dbReference type="InterPro" id="IPR012310">
    <property type="entry name" value="DNA_ligase_ATP-dep_cent"/>
</dbReference>
<dbReference type="InterPro" id="IPR014146">
    <property type="entry name" value="LigD_ligase_dom"/>
</dbReference>
<dbReference type="RefSeq" id="WP_065989683.1">
    <property type="nucleotide sequence ID" value="NZ_MDEN01000063.1"/>
</dbReference>
<dbReference type="InterPro" id="IPR012340">
    <property type="entry name" value="NA-bd_OB-fold"/>
</dbReference>
<dbReference type="InterPro" id="IPR014144">
    <property type="entry name" value="LigD_PE_domain"/>
</dbReference>
<dbReference type="CDD" id="cd07906">
    <property type="entry name" value="Adenylation_DNA_ligase_LigD_LigC"/>
    <property type="match status" value="1"/>
</dbReference>
<organism evidence="24 25">
    <name type="scientific">Pseudomonas graminis</name>
    <dbReference type="NCBI Taxonomy" id="158627"/>
    <lineage>
        <taxon>Bacteria</taxon>
        <taxon>Pseudomonadati</taxon>
        <taxon>Pseudomonadota</taxon>
        <taxon>Gammaproteobacteria</taxon>
        <taxon>Pseudomonadales</taxon>
        <taxon>Pseudomonadaceae</taxon>
        <taxon>Pseudomonas</taxon>
    </lineage>
</organism>
<dbReference type="Pfam" id="PF04679">
    <property type="entry name" value="DNA_ligase_A_C"/>
    <property type="match status" value="1"/>
</dbReference>
<dbReference type="InterPro" id="IPR012309">
    <property type="entry name" value="DNA_ligase_ATP-dep_C"/>
</dbReference>
<dbReference type="NCBIfam" id="TIGR02776">
    <property type="entry name" value="NHEJ_ligase_prk"/>
    <property type="match status" value="1"/>
</dbReference>
<feature type="coiled-coil region" evidence="21">
    <location>
        <begin position="839"/>
        <end position="866"/>
    </location>
</feature>
<keyword evidence="14" id="KW-0238">DNA-binding</keyword>
<comment type="caution">
    <text evidence="24">The sequence shown here is derived from an EMBL/GenBank/DDBJ whole genome shotgun (WGS) entry which is preliminary data.</text>
</comment>
<evidence type="ECO:0000259" key="23">
    <source>
        <dbReference type="PROSITE" id="PS50160"/>
    </source>
</evidence>
<dbReference type="InterPro" id="IPR052171">
    <property type="entry name" value="NHEJ_LigD"/>
</dbReference>
<keyword evidence="4" id="KW-0808">Transferase</keyword>
<dbReference type="GO" id="GO:0006310">
    <property type="term" value="P:DNA recombination"/>
    <property type="evidence" value="ECO:0007669"/>
    <property type="project" value="UniProtKB-KW"/>
</dbReference>
<keyword evidence="17" id="KW-0464">Manganese</keyword>
<evidence type="ECO:0000256" key="20">
    <source>
        <dbReference type="ARBA" id="ARBA00034003"/>
    </source>
</evidence>
<dbReference type="NCBIfam" id="NF004628">
    <property type="entry name" value="PRK05972.1"/>
    <property type="match status" value="1"/>
</dbReference>
<dbReference type="EMBL" id="MDEN01000063">
    <property type="protein sequence ID" value="OCX19745.1"/>
    <property type="molecule type" value="Genomic_DNA"/>
</dbReference>
<dbReference type="GO" id="GO:0003910">
    <property type="term" value="F:DNA ligase (ATP) activity"/>
    <property type="evidence" value="ECO:0007669"/>
    <property type="project" value="UniProtKB-EC"/>
</dbReference>
<evidence type="ECO:0000256" key="13">
    <source>
        <dbReference type="ARBA" id="ARBA00022932"/>
    </source>
</evidence>
<reference evidence="24 25" key="1">
    <citation type="submission" date="2016-08" db="EMBL/GenBank/DDBJ databases">
        <title>Whole genome sequence of Pseudomonas graminis strain UASWS1507, a potential biological control agent for agriculture.</title>
        <authorList>
            <person name="Crovadore J."/>
            <person name="Calmin G."/>
            <person name="Chablais R."/>
            <person name="Cochard B."/>
            <person name="Lefort F."/>
        </authorList>
    </citation>
    <scope>NUCLEOTIDE SEQUENCE [LARGE SCALE GENOMIC DNA]</scope>
    <source>
        <strain evidence="24 25">UASWS1507</strain>
    </source>
</reference>
<dbReference type="SUPFAM" id="SSF50249">
    <property type="entry name" value="Nucleic acid-binding proteins"/>
    <property type="match status" value="1"/>
</dbReference>
<keyword evidence="11" id="KW-0269">Exonuclease</keyword>
<dbReference type="Gene3D" id="2.40.50.140">
    <property type="entry name" value="Nucleic acid-binding proteins"/>
    <property type="match status" value="1"/>
</dbReference>
<dbReference type="Pfam" id="PF01068">
    <property type="entry name" value="DNA_ligase_A_M"/>
    <property type="match status" value="1"/>
</dbReference>
<evidence type="ECO:0000256" key="21">
    <source>
        <dbReference type="SAM" id="Coils"/>
    </source>
</evidence>
<evidence type="ECO:0000313" key="25">
    <source>
        <dbReference type="Proteomes" id="UP000095143"/>
    </source>
</evidence>
<keyword evidence="21" id="KW-0175">Coiled coil</keyword>
<keyword evidence="16" id="KW-0234">DNA repair</keyword>
<evidence type="ECO:0000256" key="9">
    <source>
        <dbReference type="ARBA" id="ARBA00022763"/>
    </source>
</evidence>
<keyword evidence="9" id="KW-0227">DNA damage</keyword>
<keyword evidence="10" id="KW-0378">Hydrolase</keyword>
<dbReference type="AlphaFoldDB" id="A0A1C2DYJ0"/>